<organism evidence="4 5">
    <name type="scientific">Myceligenerans indicum</name>
    <dbReference type="NCBI Taxonomy" id="2593663"/>
    <lineage>
        <taxon>Bacteria</taxon>
        <taxon>Bacillati</taxon>
        <taxon>Actinomycetota</taxon>
        <taxon>Actinomycetes</taxon>
        <taxon>Micrococcales</taxon>
        <taxon>Promicromonosporaceae</taxon>
        <taxon>Myceligenerans</taxon>
    </lineage>
</organism>
<dbReference type="EMBL" id="JABBYC010000002">
    <property type="protein sequence ID" value="MBL0885267.1"/>
    <property type="molecule type" value="Genomic_DNA"/>
</dbReference>
<dbReference type="CDD" id="cd00592">
    <property type="entry name" value="HTH_MerR-like"/>
    <property type="match status" value="1"/>
</dbReference>
<dbReference type="RefSeq" id="WP_201845098.1">
    <property type="nucleotide sequence ID" value="NZ_JABBYC010000002.1"/>
</dbReference>
<dbReference type="InterPro" id="IPR047057">
    <property type="entry name" value="MerR_fam"/>
</dbReference>
<feature type="compositionally biased region" description="Basic and acidic residues" evidence="2">
    <location>
        <begin position="259"/>
        <end position="268"/>
    </location>
</feature>
<protein>
    <submittedName>
        <fullName evidence="4">MerR family transcriptional regulator</fullName>
    </submittedName>
</protein>
<keyword evidence="5" id="KW-1185">Reference proteome</keyword>
<dbReference type="PANTHER" id="PTHR30204:SF93">
    <property type="entry name" value="HTH MERR-TYPE DOMAIN-CONTAINING PROTEIN"/>
    <property type="match status" value="1"/>
</dbReference>
<gene>
    <name evidence="4" type="ORF">HGK34_03035</name>
</gene>
<accession>A0ABS1LGB4</accession>
<dbReference type="PANTHER" id="PTHR30204">
    <property type="entry name" value="REDOX-CYCLING DRUG-SENSING TRANSCRIPTIONAL ACTIVATOR SOXR"/>
    <property type="match status" value="1"/>
</dbReference>
<reference evidence="4 5" key="1">
    <citation type="journal article" date="2021" name="Arch. Microbiol.">
        <title>Myceligenerans indicum sp. nov., an actinobacterium isolated from mangrove sediment of Sundarbans, India.</title>
        <authorList>
            <person name="Asha K."/>
            <person name="Bhadury P."/>
        </authorList>
    </citation>
    <scope>NUCLEOTIDE SEQUENCE [LARGE SCALE GENOMIC DNA]</scope>
    <source>
        <strain evidence="4 5">I2</strain>
    </source>
</reference>
<dbReference type="Proteomes" id="UP000675409">
    <property type="component" value="Unassembled WGS sequence"/>
</dbReference>
<dbReference type="SUPFAM" id="SSF46955">
    <property type="entry name" value="Putative DNA-binding domain"/>
    <property type="match status" value="1"/>
</dbReference>
<proteinExistence type="predicted"/>
<comment type="caution">
    <text evidence="4">The sequence shown here is derived from an EMBL/GenBank/DDBJ whole genome shotgun (WGS) entry which is preliminary data.</text>
</comment>
<evidence type="ECO:0000256" key="2">
    <source>
        <dbReference type="SAM" id="MobiDB-lite"/>
    </source>
</evidence>
<dbReference type="Gene3D" id="1.10.1660.10">
    <property type="match status" value="1"/>
</dbReference>
<name>A0ABS1LGB4_9MICO</name>
<evidence type="ECO:0000313" key="4">
    <source>
        <dbReference type="EMBL" id="MBL0885267.1"/>
    </source>
</evidence>
<dbReference type="InterPro" id="IPR000551">
    <property type="entry name" value="MerR-type_HTH_dom"/>
</dbReference>
<feature type="domain" description="HTH merR-type" evidence="3">
    <location>
        <begin position="2"/>
        <end position="71"/>
    </location>
</feature>
<evidence type="ECO:0000259" key="3">
    <source>
        <dbReference type="PROSITE" id="PS50937"/>
    </source>
</evidence>
<keyword evidence="1" id="KW-0238">DNA-binding</keyword>
<dbReference type="InterPro" id="IPR009061">
    <property type="entry name" value="DNA-bd_dom_put_sf"/>
</dbReference>
<dbReference type="Pfam" id="PF00376">
    <property type="entry name" value="MerR"/>
    <property type="match status" value="1"/>
</dbReference>
<sequence>MAWSTRELADLAGTTVNAIRHYHALGLLDEPPRTYNGYKQYGVRDLVSLLRLRKLAGLGLPLAQIDTTDEGDATEALRRADTVLREEIERFRRSRAGIAALLHSGAPADTPSGFEAVGARLAESDRALIHVCTRIYSPAALARLRLMVSAESAEVRGRLHALIPGASESTRDRLAEDLAQDGAHWRSTVWLEQTEWGTHEPYPTRVTEHAFVEALTTLYNRAQQDVLRRADVALGRRAHVGQPDSGSLLCRSPVSTPATRRETSRAAS</sequence>
<evidence type="ECO:0000256" key="1">
    <source>
        <dbReference type="ARBA" id="ARBA00023125"/>
    </source>
</evidence>
<dbReference type="SMART" id="SM00422">
    <property type="entry name" value="HTH_MERR"/>
    <property type="match status" value="1"/>
</dbReference>
<dbReference type="PROSITE" id="PS50937">
    <property type="entry name" value="HTH_MERR_2"/>
    <property type="match status" value="1"/>
</dbReference>
<evidence type="ECO:0000313" key="5">
    <source>
        <dbReference type="Proteomes" id="UP000675409"/>
    </source>
</evidence>
<feature type="region of interest" description="Disordered" evidence="2">
    <location>
        <begin position="238"/>
        <end position="268"/>
    </location>
</feature>